<reference evidence="1 2" key="1">
    <citation type="submission" date="2020-09" db="EMBL/GenBank/DDBJ databases">
        <title>Pedobacter sp. SW-16 isolated from soil near Yeocheon.</title>
        <authorList>
            <person name="Im H.S."/>
            <person name="Joung Y."/>
            <person name="Lee S.-S."/>
        </authorList>
    </citation>
    <scope>NUCLEOTIDE SEQUENCE [LARGE SCALE GENOMIC DNA]</scope>
    <source>
        <strain evidence="1 2">SW-16</strain>
    </source>
</reference>
<dbReference type="RefSeq" id="WP_190327460.1">
    <property type="nucleotide sequence ID" value="NZ_CP061171.1"/>
</dbReference>
<evidence type="ECO:0000313" key="2">
    <source>
        <dbReference type="Proteomes" id="UP000516439"/>
    </source>
</evidence>
<protein>
    <recommendedName>
        <fullName evidence="3">Natural product</fullName>
    </recommendedName>
</protein>
<sequence>MKKLTLKPNAFEKAEVLSRTQLKKVMGGLENGSGSGDYMCQCDGQVAILWSAQASIDWVNANCSGQYQCDQLPNPQ</sequence>
<organism evidence="1 2">
    <name type="scientific">Pedobacter riviphilus</name>
    <dbReference type="NCBI Taxonomy" id="2766984"/>
    <lineage>
        <taxon>Bacteria</taxon>
        <taxon>Pseudomonadati</taxon>
        <taxon>Bacteroidota</taxon>
        <taxon>Sphingobacteriia</taxon>
        <taxon>Sphingobacteriales</taxon>
        <taxon>Sphingobacteriaceae</taxon>
        <taxon>Pedobacter</taxon>
    </lineage>
</organism>
<gene>
    <name evidence="1" type="ORF">H9N25_23810</name>
</gene>
<evidence type="ECO:0000313" key="1">
    <source>
        <dbReference type="EMBL" id="QNR84861.1"/>
    </source>
</evidence>
<proteinExistence type="predicted"/>
<dbReference type="EMBL" id="CP061171">
    <property type="protein sequence ID" value="QNR84861.1"/>
    <property type="molecule type" value="Genomic_DNA"/>
</dbReference>
<keyword evidence="2" id="KW-1185">Reference proteome</keyword>
<name>A0ABX6TI47_9SPHI</name>
<accession>A0ABX6TI47</accession>
<dbReference type="Proteomes" id="UP000516439">
    <property type="component" value="Chromosome"/>
</dbReference>
<evidence type="ECO:0008006" key="3">
    <source>
        <dbReference type="Google" id="ProtNLM"/>
    </source>
</evidence>